<evidence type="ECO:0000256" key="3">
    <source>
        <dbReference type="ARBA" id="ARBA00022448"/>
    </source>
</evidence>
<sequence>MADSDVEPPGTRRNELRQVSGAAAAGTFVEWFDFAVYGFFATTLAATFFPSEDPTAGLLETFAVFAVAFAMRPLGGVVFGTLGDRIGRKRVLALTVLLMSGSTAVIGLLPGHAEIGLAAPILLAVARCVQGVSAGGEYAGACTYLVEHCPPHKRATYAALMPAATFGAFAAAALVAFLFSAPVAGEQVAEWGWRVPFLLAAPLGLVGFVIRRRLDESPAFRRLEQSAPEHSPLRATLRTQASTMLRLGGFIMLTALSFYIFSTYLTTFLRSVVGMRTDVVLVTNVLALGAAMLAAPLVGRLSDRIGRRPTMVTACAALIVLTVPGYLLAGQGGFGGALAGQLLIAVGAVTANVVTAVLLSELFPTRVRFTASAITYNVAYALFGGTAPFVATWLVTTTGLQLAPAFYMTVVAVVALAAAWSLPETAGRPLDHGDGEPGAATRPRAAKATIHGSEAG</sequence>
<dbReference type="Pfam" id="PF07690">
    <property type="entry name" value="MFS_1"/>
    <property type="match status" value="1"/>
</dbReference>
<comment type="function">
    <text evidence="9">May be a proton symporter involved in the uptake of osmolytes such as proline and glycine betaine.</text>
</comment>
<gene>
    <name evidence="14" type="ORF">SAMN05216207_101353</name>
</gene>
<evidence type="ECO:0000256" key="2">
    <source>
        <dbReference type="ARBA" id="ARBA00008240"/>
    </source>
</evidence>
<feature type="transmembrane region" description="Helical" evidence="12">
    <location>
        <begin position="61"/>
        <end position="79"/>
    </location>
</feature>
<dbReference type="RefSeq" id="WP_093342942.1">
    <property type="nucleotide sequence ID" value="NZ_FOUY01000013.1"/>
</dbReference>
<dbReference type="EMBL" id="FOUY01000013">
    <property type="protein sequence ID" value="SFN35873.1"/>
    <property type="molecule type" value="Genomic_DNA"/>
</dbReference>
<reference evidence="14 15" key="1">
    <citation type="submission" date="2016-10" db="EMBL/GenBank/DDBJ databases">
        <authorList>
            <person name="de Groot N.N."/>
        </authorList>
    </citation>
    <scope>NUCLEOTIDE SEQUENCE [LARGE SCALE GENOMIC DNA]</scope>
    <source>
        <strain evidence="14 15">CGMCC 4.1877</strain>
    </source>
</reference>
<feature type="domain" description="Major facilitator superfamily (MFS) profile" evidence="13">
    <location>
        <begin position="19"/>
        <end position="426"/>
    </location>
</feature>
<accession>A0A1I4YDL6</accession>
<dbReference type="Proteomes" id="UP000199614">
    <property type="component" value="Unassembled WGS sequence"/>
</dbReference>
<keyword evidence="5 12" id="KW-0812">Transmembrane</keyword>
<evidence type="ECO:0000256" key="1">
    <source>
        <dbReference type="ARBA" id="ARBA00004651"/>
    </source>
</evidence>
<keyword evidence="15" id="KW-1185">Reference proteome</keyword>
<dbReference type="STRING" id="260086.SAMN05216207_101353"/>
<dbReference type="PROSITE" id="PS00217">
    <property type="entry name" value="SUGAR_TRANSPORT_2"/>
    <property type="match status" value="1"/>
</dbReference>
<feature type="transmembrane region" description="Helical" evidence="12">
    <location>
        <begin position="374"/>
        <end position="396"/>
    </location>
</feature>
<feature type="transmembrane region" description="Helical" evidence="12">
    <location>
        <begin position="91"/>
        <end position="109"/>
    </location>
</feature>
<evidence type="ECO:0000256" key="12">
    <source>
        <dbReference type="SAM" id="Phobius"/>
    </source>
</evidence>
<keyword evidence="6" id="KW-0769">Symport</keyword>
<dbReference type="PROSITE" id="PS50850">
    <property type="entry name" value="MFS"/>
    <property type="match status" value="1"/>
</dbReference>
<evidence type="ECO:0000256" key="7">
    <source>
        <dbReference type="ARBA" id="ARBA00022989"/>
    </source>
</evidence>
<organism evidence="14 15">
    <name type="scientific">Pseudonocardia ammonioxydans</name>
    <dbReference type="NCBI Taxonomy" id="260086"/>
    <lineage>
        <taxon>Bacteria</taxon>
        <taxon>Bacillati</taxon>
        <taxon>Actinomycetota</taxon>
        <taxon>Actinomycetes</taxon>
        <taxon>Pseudonocardiales</taxon>
        <taxon>Pseudonocardiaceae</taxon>
        <taxon>Pseudonocardia</taxon>
    </lineage>
</organism>
<feature type="transmembrane region" description="Helical" evidence="12">
    <location>
        <begin position="279"/>
        <end position="298"/>
    </location>
</feature>
<evidence type="ECO:0000256" key="4">
    <source>
        <dbReference type="ARBA" id="ARBA00022475"/>
    </source>
</evidence>
<dbReference type="PANTHER" id="PTHR43528:SF1">
    <property type="entry name" value="ALPHA-KETOGLUTARATE PERMEASE"/>
    <property type="match status" value="1"/>
</dbReference>
<dbReference type="InterPro" id="IPR051084">
    <property type="entry name" value="H+-coupled_symporters"/>
</dbReference>
<dbReference type="PANTHER" id="PTHR43528">
    <property type="entry name" value="ALPHA-KETOGLUTARATE PERMEASE"/>
    <property type="match status" value="1"/>
</dbReference>
<dbReference type="OrthoDB" id="9066401at2"/>
<evidence type="ECO:0000256" key="10">
    <source>
        <dbReference type="ARBA" id="ARBA00039918"/>
    </source>
</evidence>
<comment type="similarity">
    <text evidence="2">Belongs to the major facilitator superfamily. Metabolite:H+ Symporter (MHS) family (TC 2.A.1.6) family.</text>
</comment>
<comment type="subcellular location">
    <subcellularLocation>
        <location evidence="1">Cell membrane</location>
        <topology evidence="1">Multi-pass membrane protein</topology>
    </subcellularLocation>
</comment>
<dbReference type="FunFam" id="1.20.1250.20:FF:000001">
    <property type="entry name" value="Dicarboxylate MFS transporter"/>
    <property type="match status" value="1"/>
</dbReference>
<dbReference type="InterPro" id="IPR005829">
    <property type="entry name" value="Sugar_transporter_CS"/>
</dbReference>
<feature type="transmembrane region" description="Helical" evidence="12">
    <location>
        <begin position="191"/>
        <end position="210"/>
    </location>
</feature>
<keyword evidence="8 12" id="KW-0472">Membrane</keyword>
<evidence type="ECO:0000256" key="9">
    <source>
        <dbReference type="ARBA" id="ARBA00037295"/>
    </source>
</evidence>
<dbReference type="AlphaFoldDB" id="A0A1I4YDL6"/>
<keyword evidence="4" id="KW-1003">Cell membrane</keyword>
<name>A0A1I4YDL6_PSUAM</name>
<feature type="transmembrane region" description="Helical" evidence="12">
    <location>
        <begin position="158"/>
        <end position="179"/>
    </location>
</feature>
<evidence type="ECO:0000259" key="13">
    <source>
        <dbReference type="PROSITE" id="PS50850"/>
    </source>
</evidence>
<evidence type="ECO:0000313" key="14">
    <source>
        <dbReference type="EMBL" id="SFN35873.1"/>
    </source>
</evidence>
<dbReference type="SUPFAM" id="SSF103473">
    <property type="entry name" value="MFS general substrate transporter"/>
    <property type="match status" value="1"/>
</dbReference>
<feature type="transmembrane region" description="Helical" evidence="12">
    <location>
        <begin position="247"/>
        <end position="267"/>
    </location>
</feature>
<evidence type="ECO:0000256" key="6">
    <source>
        <dbReference type="ARBA" id="ARBA00022847"/>
    </source>
</evidence>
<feature type="transmembrane region" description="Helical" evidence="12">
    <location>
        <begin position="121"/>
        <end position="146"/>
    </location>
</feature>
<dbReference type="GO" id="GO:0005886">
    <property type="term" value="C:plasma membrane"/>
    <property type="evidence" value="ECO:0007669"/>
    <property type="project" value="UniProtKB-SubCell"/>
</dbReference>
<evidence type="ECO:0000256" key="8">
    <source>
        <dbReference type="ARBA" id="ARBA00023136"/>
    </source>
</evidence>
<dbReference type="Gene3D" id="1.20.1250.20">
    <property type="entry name" value="MFS general substrate transporter like domains"/>
    <property type="match status" value="1"/>
</dbReference>
<dbReference type="GO" id="GO:0015293">
    <property type="term" value="F:symporter activity"/>
    <property type="evidence" value="ECO:0007669"/>
    <property type="project" value="UniProtKB-KW"/>
</dbReference>
<keyword evidence="3" id="KW-0813">Transport</keyword>
<evidence type="ECO:0000313" key="15">
    <source>
        <dbReference type="Proteomes" id="UP000199614"/>
    </source>
</evidence>
<feature type="transmembrane region" description="Helical" evidence="12">
    <location>
        <begin position="341"/>
        <end position="362"/>
    </location>
</feature>
<keyword evidence="7 12" id="KW-1133">Transmembrane helix</keyword>
<evidence type="ECO:0000256" key="5">
    <source>
        <dbReference type="ARBA" id="ARBA00022692"/>
    </source>
</evidence>
<dbReference type="InterPro" id="IPR011701">
    <property type="entry name" value="MFS"/>
</dbReference>
<feature type="region of interest" description="Disordered" evidence="11">
    <location>
        <begin position="428"/>
        <end position="456"/>
    </location>
</feature>
<feature type="transmembrane region" description="Helical" evidence="12">
    <location>
        <begin position="402"/>
        <end position="422"/>
    </location>
</feature>
<dbReference type="PROSITE" id="PS00216">
    <property type="entry name" value="SUGAR_TRANSPORT_1"/>
    <property type="match status" value="1"/>
</dbReference>
<dbReference type="InterPro" id="IPR020846">
    <property type="entry name" value="MFS_dom"/>
</dbReference>
<protein>
    <recommendedName>
        <fullName evidence="10">Putative proline/betaine transporter</fullName>
    </recommendedName>
</protein>
<proteinExistence type="inferred from homology"/>
<dbReference type="InterPro" id="IPR036259">
    <property type="entry name" value="MFS_trans_sf"/>
</dbReference>
<feature type="transmembrane region" description="Helical" evidence="12">
    <location>
        <begin position="21"/>
        <end position="49"/>
    </location>
</feature>
<evidence type="ECO:0000256" key="11">
    <source>
        <dbReference type="SAM" id="MobiDB-lite"/>
    </source>
</evidence>
<feature type="transmembrane region" description="Helical" evidence="12">
    <location>
        <begin position="310"/>
        <end position="329"/>
    </location>
</feature>